<keyword evidence="4" id="KW-1185">Reference proteome</keyword>
<proteinExistence type="predicted"/>
<dbReference type="AlphaFoldDB" id="W0UYA3"/>
<dbReference type="KEGG" id="jag:GJA_877"/>
<evidence type="ECO:0000313" key="4">
    <source>
        <dbReference type="Proteomes" id="UP000027604"/>
    </source>
</evidence>
<dbReference type="STRING" id="1349767.GJA_877"/>
<dbReference type="RefSeq" id="WP_038489109.1">
    <property type="nucleotide sequence ID" value="NZ_BCTH01000101.1"/>
</dbReference>
<gene>
    <name evidence="3" type="ORF">GJA_877</name>
</gene>
<dbReference type="Pfam" id="PF07589">
    <property type="entry name" value="PEP-CTERM"/>
    <property type="match status" value="1"/>
</dbReference>
<accession>W0UYA3</accession>
<dbReference type="NCBIfam" id="TIGR02595">
    <property type="entry name" value="PEP_CTERM"/>
    <property type="match status" value="1"/>
</dbReference>
<dbReference type="InterPro" id="IPR013424">
    <property type="entry name" value="Ice-binding_C"/>
</dbReference>
<evidence type="ECO:0000256" key="1">
    <source>
        <dbReference type="SAM" id="SignalP"/>
    </source>
</evidence>
<sequence>MHFLTRAAITGIAALLIAPGAYAQQPTTFSAFSLDHLVQDTSRTEPILPLKVLSDADGVTRIGLDTLEHLGPALSGGLLINRWYRLSMQLAALPGYQITGFEFSSDLAGVLRPSAPPANAIPKGQSPGTANNYARAALAVSGLDGVTYASSMLRQDDVTGAGQLGLNGAASAFPDVMTLSMDAFLFASASYGRYHDKDGNELKVPSFASIAISNPVLTIYSAALPVPEPGTWMMLLAGLGLMTAWHARRSKAGKHRA</sequence>
<evidence type="ECO:0000259" key="2">
    <source>
        <dbReference type="Pfam" id="PF07589"/>
    </source>
</evidence>
<reference evidence="3 4" key="1">
    <citation type="journal article" date="2015" name="Genome Announc.">
        <title>Genome Sequence of Mushroom Soft-Rot Pathogen Janthinobacterium agaricidamnosum.</title>
        <authorList>
            <person name="Graupner K."/>
            <person name="Lackner G."/>
            <person name="Hertweck C."/>
        </authorList>
    </citation>
    <scope>NUCLEOTIDE SEQUENCE [LARGE SCALE GENOMIC DNA]</scope>
    <source>
        <strain evidence="4">NBRC 102515 / DSM 9628</strain>
    </source>
</reference>
<keyword evidence="1" id="KW-0732">Signal</keyword>
<dbReference type="Proteomes" id="UP000027604">
    <property type="component" value="Chromosome I"/>
</dbReference>
<dbReference type="PATRIC" id="fig|1349767.4.peg.2584"/>
<dbReference type="HOGENOM" id="CLU_1080854_0_0_4"/>
<evidence type="ECO:0000313" key="3">
    <source>
        <dbReference type="EMBL" id="CDG81534.1"/>
    </source>
</evidence>
<dbReference type="EMBL" id="HG322949">
    <property type="protein sequence ID" value="CDG81534.1"/>
    <property type="molecule type" value="Genomic_DNA"/>
</dbReference>
<feature type="signal peptide" evidence="1">
    <location>
        <begin position="1"/>
        <end position="23"/>
    </location>
</feature>
<organism evidence="3 4">
    <name type="scientific">Janthinobacterium agaricidamnosum NBRC 102515 = DSM 9628</name>
    <dbReference type="NCBI Taxonomy" id="1349767"/>
    <lineage>
        <taxon>Bacteria</taxon>
        <taxon>Pseudomonadati</taxon>
        <taxon>Pseudomonadota</taxon>
        <taxon>Betaproteobacteria</taxon>
        <taxon>Burkholderiales</taxon>
        <taxon>Oxalobacteraceae</taxon>
        <taxon>Janthinobacterium</taxon>
    </lineage>
</organism>
<dbReference type="OrthoDB" id="8754461at2"/>
<name>W0UYA3_9BURK</name>
<protein>
    <submittedName>
        <fullName evidence="3">PEP-CTERM putative exosortase interaction domain protein</fullName>
    </submittedName>
</protein>
<feature type="chain" id="PRO_5004797984" evidence="1">
    <location>
        <begin position="24"/>
        <end position="257"/>
    </location>
</feature>
<feature type="domain" description="Ice-binding protein C-terminal" evidence="2">
    <location>
        <begin position="225"/>
        <end position="249"/>
    </location>
</feature>